<accession>A0ABW1X5N1</accession>
<comment type="caution">
    <text evidence="2">The sequence shown here is derived from an EMBL/GenBank/DDBJ whole genome shotgun (WGS) entry which is preliminary data.</text>
</comment>
<keyword evidence="1" id="KW-1133">Transmembrane helix</keyword>
<name>A0ABW1X5N1_9ACTN</name>
<evidence type="ECO:0008006" key="4">
    <source>
        <dbReference type="Google" id="ProtNLM"/>
    </source>
</evidence>
<keyword evidence="1" id="KW-0472">Membrane</keyword>
<protein>
    <recommendedName>
        <fullName evidence="4">Polysaccharide chain length determinant N-terminal domain-containing protein</fullName>
    </recommendedName>
</protein>
<feature type="transmembrane region" description="Helical" evidence="1">
    <location>
        <begin position="266"/>
        <end position="285"/>
    </location>
</feature>
<evidence type="ECO:0000313" key="2">
    <source>
        <dbReference type="EMBL" id="MFC6397923.1"/>
    </source>
</evidence>
<evidence type="ECO:0000313" key="3">
    <source>
        <dbReference type="Proteomes" id="UP001596266"/>
    </source>
</evidence>
<reference evidence="3" key="1">
    <citation type="journal article" date="2019" name="Int. J. Syst. Evol. Microbiol.">
        <title>The Global Catalogue of Microorganisms (GCM) 10K type strain sequencing project: providing services to taxonomists for standard genome sequencing and annotation.</title>
        <authorList>
            <consortium name="The Broad Institute Genomics Platform"/>
            <consortium name="The Broad Institute Genome Sequencing Center for Infectious Disease"/>
            <person name="Wu L."/>
            <person name="Ma J."/>
        </authorList>
    </citation>
    <scope>NUCLEOTIDE SEQUENCE [LARGE SCALE GENOMIC DNA]</scope>
    <source>
        <strain evidence="3">CGMCC 1.15277</strain>
    </source>
</reference>
<dbReference type="Proteomes" id="UP001596266">
    <property type="component" value="Unassembled WGS sequence"/>
</dbReference>
<gene>
    <name evidence="2" type="ORF">ACFP57_13150</name>
</gene>
<keyword evidence="1" id="KW-0812">Transmembrane</keyword>
<dbReference type="RefSeq" id="WP_343886736.1">
    <property type="nucleotide sequence ID" value="NZ_BAAAKI010000024.1"/>
</dbReference>
<evidence type="ECO:0000256" key="1">
    <source>
        <dbReference type="SAM" id="Phobius"/>
    </source>
</evidence>
<keyword evidence="3" id="KW-1185">Reference proteome</keyword>
<sequence>MTNDLNPSAPSRAEVEPVAAAVSRPLQSLRKHWLPALLIMGLGTGAGVALGATQPVTYTAEARVAVGTGDLSTGAIAGFPLAAKDLASNYARWINDQGLRNDQTEGVTMAASPIPESSIIRVEGTGTDLAAVTKATQATADELVKAANGDGTNLDPKVTFTAYTKASNEWAAAKSALTTAQAQLDKLLATPNGATTGTVGTTAQITAAREAVTKAMALETQKLQYMNALGAKYQDQLVNASQAADLVVVRKAEESSNDRMSLIQRYGLLGLIVGSALALLAAVALDRRERR</sequence>
<proteinExistence type="predicted"/>
<organism evidence="2 3">
    <name type="scientific">Luteococcus sanguinis</name>
    <dbReference type="NCBI Taxonomy" id="174038"/>
    <lineage>
        <taxon>Bacteria</taxon>
        <taxon>Bacillati</taxon>
        <taxon>Actinomycetota</taxon>
        <taxon>Actinomycetes</taxon>
        <taxon>Propionibacteriales</taxon>
        <taxon>Propionibacteriaceae</taxon>
        <taxon>Luteococcus</taxon>
    </lineage>
</organism>
<dbReference type="EMBL" id="JBHSUA010000025">
    <property type="protein sequence ID" value="MFC6397923.1"/>
    <property type="molecule type" value="Genomic_DNA"/>
</dbReference>